<dbReference type="PANTHER" id="PTHR10663">
    <property type="entry name" value="GUANYL-NUCLEOTIDE EXCHANGE FACTOR"/>
    <property type="match status" value="1"/>
</dbReference>
<dbReference type="InterPro" id="IPR041681">
    <property type="entry name" value="PH_9"/>
</dbReference>
<accession>H3ACU0</accession>
<gene>
    <name evidence="5" type="primary">LOC102349512</name>
</gene>
<dbReference type="AlphaFoldDB" id="H3ACU0"/>
<dbReference type="InterPro" id="IPR011993">
    <property type="entry name" value="PH-like_dom_sf"/>
</dbReference>
<dbReference type="SUPFAM" id="SSF50729">
    <property type="entry name" value="PH domain-like"/>
    <property type="match status" value="1"/>
</dbReference>
<evidence type="ECO:0008006" key="7">
    <source>
        <dbReference type="Google" id="ProtNLM"/>
    </source>
</evidence>
<dbReference type="GO" id="GO:0005085">
    <property type="term" value="F:guanyl-nucleotide exchange factor activity"/>
    <property type="evidence" value="ECO:0007669"/>
    <property type="project" value="InterPro"/>
</dbReference>
<dbReference type="PANTHER" id="PTHR10663:SF338">
    <property type="entry name" value="PH AND SEC7 DOMAIN-CONTAINING PROTEIN 4"/>
    <property type="match status" value="1"/>
</dbReference>
<dbReference type="STRING" id="7897.ENSLACP00000007461"/>
<feature type="domain" description="SEC7" evidence="4">
    <location>
        <begin position="18"/>
        <end position="195"/>
    </location>
</feature>
<evidence type="ECO:0000259" key="4">
    <source>
        <dbReference type="PROSITE" id="PS50190"/>
    </source>
</evidence>
<dbReference type="Gene3D" id="2.30.29.30">
    <property type="entry name" value="Pleckstrin-homology domain (PH domain)/Phosphotyrosine-binding domain (PTB)"/>
    <property type="match status" value="1"/>
</dbReference>
<evidence type="ECO:0000313" key="6">
    <source>
        <dbReference type="Proteomes" id="UP000008672"/>
    </source>
</evidence>
<feature type="region of interest" description="Disordered" evidence="2">
    <location>
        <begin position="1"/>
        <end position="38"/>
    </location>
</feature>
<name>H3ACU0_LATCH</name>
<dbReference type="OMA" id="GALEDQY"/>
<evidence type="ECO:0000256" key="1">
    <source>
        <dbReference type="ARBA" id="ARBA00004632"/>
    </source>
</evidence>
<dbReference type="HOGENOM" id="CLU_011021_1_1_1"/>
<dbReference type="InterPro" id="IPR001849">
    <property type="entry name" value="PH_domain"/>
</dbReference>
<dbReference type="SMART" id="SM00222">
    <property type="entry name" value="Sec7"/>
    <property type="match status" value="1"/>
</dbReference>
<dbReference type="InterPro" id="IPR000904">
    <property type="entry name" value="Sec7_dom"/>
</dbReference>
<dbReference type="InterPro" id="IPR035999">
    <property type="entry name" value="Sec7_dom_sf"/>
</dbReference>
<feature type="domain" description="PH" evidence="3">
    <location>
        <begin position="243"/>
        <end position="363"/>
    </location>
</feature>
<dbReference type="Pfam" id="PF15410">
    <property type="entry name" value="PH_9"/>
    <property type="match status" value="1"/>
</dbReference>
<proteinExistence type="predicted"/>
<feature type="compositionally biased region" description="Acidic residues" evidence="2">
    <location>
        <begin position="8"/>
        <end position="17"/>
    </location>
</feature>
<dbReference type="EMBL" id="AFYH01012138">
    <property type="status" value="NOT_ANNOTATED_CDS"/>
    <property type="molecule type" value="Genomic_DNA"/>
</dbReference>
<reference evidence="5" key="2">
    <citation type="submission" date="2025-08" db="UniProtKB">
        <authorList>
            <consortium name="Ensembl"/>
        </authorList>
    </citation>
    <scope>IDENTIFICATION</scope>
</reference>
<organism evidence="5 6">
    <name type="scientific">Latimeria chalumnae</name>
    <name type="common">Coelacanth</name>
    <dbReference type="NCBI Taxonomy" id="7897"/>
    <lineage>
        <taxon>Eukaryota</taxon>
        <taxon>Metazoa</taxon>
        <taxon>Chordata</taxon>
        <taxon>Craniata</taxon>
        <taxon>Vertebrata</taxon>
        <taxon>Euteleostomi</taxon>
        <taxon>Coelacanthiformes</taxon>
        <taxon>Coelacanthidae</taxon>
        <taxon>Latimeria</taxon>
    </lineage>
</organism>
<dbReference type="Proteomes" id="UP000008672">
    <property type="component" value="Unassembled WGS sequence"/>
</dbReference>
<dbReference type="InParanoid" id="H3ACU0"/>
<dbReference type="CDD" id="cd00171">
    <property type="entry name" value="Sec7"/>
    <property type="match status" value="1"/>
</dbReference>
<dbReference type="PROSITE" id="PS50003">
    <property type="entry name" value="PH_DOMAIN"/>
    <property type="match status" value="1"/>
</dbReference>
<comment type="subcellular location">
    <subcellularLocation>
        <location evidence="1">Cell projection</location>
        <location evidence="1">Ruffle membrane</location>
    </subcellularLocation>
</comment>
<evidence type="ECO:0000313" key="5">
    <source>
        <dbReference type="Ensembl" id="ENSLACP00000007461.1"/>
    </source>
</evidence>
<dbReference type="EMBL" id="AFYH01012135">
    <property type="status" value="NOT_ANNOTATED_CDS"/>
    <property type="molecule type" value="Genomic_DNA"/>
</dbReference>
<keyword evidence="6" id="KW-1185">Reference proteome</keyword>
<reference evidence="5" key="3">
    <citation type="submission" date="2025-09" db="UniProtKB">
        <authorList>
            <consortium name="Ensembl"/>
        </authorList>
    </citation>
    <scope>IDENTIFICATION</scope>
</reference>
<dbReference type="EMBL" id="AFYH01012136">
    <property type="status" value="NOT_ANNOTATED_CDS"/>
    <property type="molecule type" value="Genomic_DNA"/>
</dbReference>
<dbReference type="Gene3D" id="1.10.1000.11">
    <property type="entry name" value="Arf Nucleotide-binding Site Opener,domain 2"/>
    <property type="match status" value="1"/>
</dbReference>
<dbReference type="Ensembl" id="ENSLACT00000007523.1">
    <property type="protein sequence ID" value="ENSLACP00000007461.1"/>
    <property type="gene ID" value="ENSLACG00000006615.1"/>
</dbReference>
<evidence type="ECO:0000259" key="3">
    <source>
        <dbReference type="PROSITE" id="PS50003"/>
    </source>
</evidence>
<dbReference type="eggNOG" id="KOG0932">
    <property type="taxonomic scope" value="Eukaryota"/>
</dbReference>
<dbReference type="EMBL" id="AFYH01012137">
    <property type="status" value="NOT_ANNOTATED_CDS"/>
    <property type="molecule type" value="Genomic_DNA"/>
</dbReference>
<dbReference type="SUPFAM" id="SSF48425">
    <property type="entry name" value="Sec7 domain"/>
    <property type="match status" value="1"/>
</dbReference>
<reference evidence="6" key="1">
    <citation type="submission" date="2011-08" db="EMBL/GenBank/DDBJ databases">
        <title>The draft genome of Latimeria chalumnae.</title>
        <authorList>
            <person name="Di Palma F."/>
            <person name="Alfoldi J."/>
            <person name="Johnson J."/>
            <person name="Berlin A."/>
            <person name="Gnerre S."/>
            <person name="Jaffe D."/>
            <person name="MacCallum I."/>
            <person name="Young S."/>
            <person name="Walker B.J."/>
            <person name="Lander E."/>
            <person name="Lindblad-Toh K."/>
        </authorList>
    </citation>
    <scope>NUCLEOTIDE SEQUENCE [LARGE SCALE GENOMIC DNA]</scope>
    <source>
        <strain evidence="6">Wild caught</strain>
    </source>
</reference>
<dbReference type="InterPro" id="IPR023394">
    <property type="entry name" value="Sec7_C_sf"/>
</dbReference>
<sequence length="524" mass="60128">NIGSDCSMAEDDEEIQAEEFASKQESGDPHPVVANGTPNDLERAQRLARKLFHLDGFKRSNVACHLGKNNEFSRMVSEEYLKFFDFTGMPLDQALRSFLMAFVLIGETQERERVLSQFSDRFHHCNPDSFSSSDAVHTLTCAIMLLNTDLHGQHQQNLGKSMSSQDFITNLEGMNNESDFPKEMLKGLYNSIKNEKLEWAVDEEELRDTLMPKSEERSDLGNTLSVRSNRNPFLEVPHDHKAATYKQGFLTRKVHADIDGKKTLKRHKRSWLHCGIAKHCTIRGTIAFLGGSMKPQCDEYKPNHQSSEDAISLHHALAEKANRYNKRPNVFQLKTADWRVFLFLTENTEQMNSWITWINLVAAMFSSPPFPAAVGSQRRFVRPILPASQSKNKEEEQLQSHKVWLETFSDDLTDHQLCPPDKKVKARDVEDYKLKEEYLEYEKNRYEMYVKLLMAKKAAGTDDLDKLESVLLASGKEDGPLLKKSHSSPSLNLEQAPVVVKVKRNVSERRTYRRIIPKRQKNLI</sequence>
<dbReference type="GO" id="GO:0032587">
    <property type="term" value="C:ruffle membrane"/>
    <property type="evidence" value="ECO:0007669"/>
    <property type="project" value="UniProtKB-SubCell"/>
</dbReference>
<dbReference type="PROSITE" id="PS50190">
    <property type="entry name" value="SEC7"/>
    <property type="match status" value="1"/>
</dbReference>
<dbReference type="FunFam" id="1.10.1000.11:FF:000002">
    <property type="entry name" value="Cytohesin 1"/>
    <property type="match status" value="1"/>
</dbReference>
<dbReference type="Pfam" id="PF01369">
    <property type="entry name" value="Sec7"/>
    <property type="match status" value="1"/>
</dbReference>
<dbReference type="GeneTree" id="ENSGT00940000155061"/>
<dbReference type="GO" id="GO:0032012">
    <property type="term" value="P:regulation of ARF protein signal transduction"/>
    <property type="evidence" value="ECO:0007669"/>
    <property type="project" value="InterPro"/>
</dbReference>
<protein>
    <recommendedName>
        <fullName evidence="7">SEC7 domain-containing protein</fullName>
    </recommendedName>
</protein>
<evidence type="ECO:0000256" key="2">
    <source>
        <dbReference type="SAM" id="MobiDB-lite"/>
    </source>
</evidence>